<dbReference type="InterPro" id="IPR004919">
    <property type="entry name" value="GmrSD_N"/>
</dbReference>
<dbReference type="STRING" id="338969.Rfer_1061"/>
<dbReference type="PANTHER" id="PTHR37292:SF2">
    <property type="entry name" value="DUF262 DOMAIN-CONTAINING PROTEIN"/>
    <property type="match status" value="1"/>
</dbReference>
<dbReference type="OrthoDB" id="9798761at2"/>
<evidence type="ECO:0000259" key="1">
    <source>
        <dbReference type="Pfam" id="PF03235"/>
    </source>
</evidence>
<name>Q21ZK1_ALBFT</name>
<keyword evidence="3" id="KW-1185">Reference proteome</keyword>
<organism evidence="2 3">
    <name type="scientific">Albidiferax ferrireducens (strain ATCC BAA-621 / DSM 15236 / T118)</name>
    <name type="common">Rhodoferax ferrireducens</name>
    <dbReference type="NCBI Taxonomy" id="338969"/>
    <lineage>
        <taxon>Bacteria</taxon>
        <taxon>Pseudomonadati</taxon>
        <taxon>Pseudomonadota</taxon>
        <taxon>Betaproteobacteria</taxon>
        <taxon>Burkholderiales</taxon>
        <taxon>Comamonadaceae</taxon>
        <taxon>Rhodoferax</taxon>
    </lineage>
</organism>
<dbReference type="eggNOG" id="COG3472">
    <property type="taxonomic scope" value="Bacteria"/>
</dbReference>
<dbReference type="Proteomes" id="UP000008332">
    <property type="component" value="Chromosome"/>
</dbReference>
<evidence type="ECO:0000313" key="2">
    <source>
        <dbReference type="EMBL" id="ABD68802.1"/>
    </source>
</evidence>
<dbReference type="EMBL" id="CP000267">
    <property type="protein sequence ID" value="ABD68802.1"/>
    <property type="molecule type" value="Genomic_DNA"/>
</dbReference>
<dbReference type="eggNOG" id="COG1479">
    <property type="taxonomic scope" value="Bacteria"/>
</dbReference>
<dbReference type="Pfam" id="PF03235">
    <property type="entry name" value="GmrSD_N"/>
    <property type="match status" value="1"/>
</dbReference>
<proteinExistence type="predicted"/>
<sequence length="575" mass="65149">MQQQNIPIGTLVDMYKRGELRLPEIQRHYVWRGTRVRDLLDSLYRGYPSGSILMWETDEPVPTRDFAIAQETNAFAGRKLLLDGQQRLTSLTAVLNGVPVSVKGRKRPIDILFNLEHPEGPPVDVVEVDSDEESMVTPDDEVTDELEEVEDGDQGLQEKLSRRTFVVSARNLLSQPQWVSVSDVFGNANDAEILEKAGIESFRDPRFQKYSDRLKKLRAIKDYQYVVHVLERTMNYEEVTEIFVRVNSLGAKLRSSDLALAQITSRWPNLLKQLEEFQEECEKSWFTVELGQLVRAIVVFATHQCLFRTVAGTSVEKLKAGWEDAKEGLRFAINFLRTNAGIEDETLLSSPMFIHVLAVVSRVKDNKLTAEERNALLHWLLVANARGRYSRGSTESLLNEDLAIVFRTGNLSALMEPVKRQFGRLHVEANDLAGRGVNSPLFSLAYLALKASGAKDWYSGLGLSLTHQGKLHFIQWHHVIPKSLVKERGFETGEVNEIANMAFITGQTNRRISNKEATGYLADVVAKQGKEALESQCVPTDPELWATERYRDFLTMRREALAERMNAFIKEKAGQ</sequence>
<protein>
    <recommendedName>
        <fullName evidence="1">GmrSD restriction endonucleases N-terminal domain-containing protein</fullName>
    </recommendedName>
</protein>
<gene>
    <name evidence="2" type="ordered locus">Rfer_1061</name>
</gene>
<dbReference type="AlphaFoldDB" id="Q21ZK1"/>
<dbReference type="PANTHER" id="PTHR37292">
    <property type="entry name" value="VNG6097C"/>
    <property type="match status" value="1"/>
</dbReference>
<reference evidence="3" key="1">
    <citation type="submission" date="2006-02" db="EMBL/GenBank/DDBJ databases">
        <title>Complete sequence of chromosome of Rhodoferax ferrireducens DSM 15236.</title>
        <authorList>
            <person name="Copeland A."/>
            <person name="Lucas S."/>
            <person name="Lapidus A."/>
            <person name="Barry K."/>
            <person name="Detter J.C."/>
            <person name="Glavina del Rio T."/>
            <person name="Hammon N."/>
            <person name="Israni S."/>
            <person name="Pitluck S."/>
            <person name="Brettin T."/>
            <person name="Bruce D."/>
            <person name="Han C."/>
            <person name="Tapia R."/>
            <person name="Gilna P."/>
            <person name="Kiss H."/>
            <person name="Schmutz J."/>
            <person name="Larimer F."/>
            <person name="Land M."/>
            <person name="Kyrpides N."/>
            <person name="Ivanova N."/>
            <person name="Richardson P."/>
        </authorList>
    </citation>
    <scope>NUCLEOTIDE SEQUENCE [LARGE SCALE GENOMIC DNA]</scope>
    <source>
        <strain evidence="3">ATCC BAA-621 / DSM 15236 / T118</strain>
    </source>
</reference>
<dbReference type="HOGENOM" id="CLU_021082_1_0_4"/>
<dbReference type="KEGG" id="rfr:Rfer_1061"/>
<feature type="domain" description="GmrSD restriction endonucleases N-terminal" evidence="1">
    <location>
        <begin position="8"/>
        <end position="263"/>
    </location>
</feature>
<dbReference type="RefSeq" id="WP_011463371.1">
    <property type="nucleotide sequence ID" value="NC_007908.1"/>
</dbReference>
<accession>Q21ZK1</accession>
<evidence type="ECO:0000313" key="3">
    <source>
        <dbReference type="Proteomes" id="UP000008332"/>
    </source>
</evidence>